<evidence type="ECO:0000256" key="6">
    <source>
        <dbReference type="ARBA" id="ARBA00022741"/>
    </source>
</evidence>
<feature type="signal peptide" evidence="14">
    <location>
        <begin position="1"/>
        <end position="25"/>
    </location>
</feature>
<feature type="chain" id="PRO_5042883218" description="Protein kinase domain-containing protein" evidence="14">
    <location>
        <begin position="26"/>
        <end position="803"/>
    </location>
</feature>
<dbReference type="InterPro" id="IPR001245">
    <property type="entry name" value="Ser-Thr/Tyr_kinase_cat_dom"/>
</dbReference>
<keyword evidence="4 13" id="KW-0812">Transmembrane</keyword>
<proteinExistence type="predicted"/>
<feature type="domain" description="Protein kinase" evidence="15">
    <location>
        <begin position="479"/>
        <end position="754"/>
    </location>
</feature>
<dbReference type="PANTHER" id="PTHR47989:SF62">
    <property type="entry name" value="OS05G0423500 PROTEIN"/>
    <property type="match status" value="1"/>
</dbReference>
<dbReference type="Proteomes" id="UP001359559">
    <property type="component" value="Unassembled WGS sequence"/>
</dbReference>
<keyword evidence="6 12" id="KW-0547">Nucleotide-binding</keyword>
<evidence type="ECO:0000313" key="17">
    <source>
        <dbReference type="Proteomes" id="UP001359559"/>
    </source>
</evidence>
<evidence type="ECO:0000256" key="7">
    <source>
        <dbReference type="ARBA" id="ARBA00022777"/>
    </source>
</evidence>
<feature type="transmembrane region" description="Helical" evidence="13">
    <location>
        <begin position="398"/>
        <end position="421"/>
    </location>
</feature>
<evidence type="ECO:0000256" key="1">
    <source>
        <dbReference type="ARBA" id="ARBA00004479"/>
    </source>
</evidence>
<keyword evidence="11" id="KW-0325">Glycoprotein</keyword>
<evidence type="ECO:0000256" key="9">
    <source>
        <dbReference type="ARBA" id="ARBA00022989"/>
    </source>
</evidence>
<protein>
    <recommendedName>
        <fullName evidence="15">Protein kinase domain-containing protein</fullName>
    </recommendedName>
</protein>
<dbReference type="PROSITE" id="PS00108">
    <property type="entry name" value="PROTEIN_KINASE_ST"/>
    <property type="match status" value="1"/>
</dbReference>
<dbReference type="PANTHER" id="PTHR47989">
    <property type="entry name" value="OS01G0750732 PROTEIN"/>
    <property type="match status" value="1"/>
</dbReference>
<dbReference type="InterPro" id="IPR000719">
    <property type="entry name" value="Prot_kinase_dom"/>
</dbReference>
<dbReference type="GO" id="GO:0004674">
    <property type="term" value="F:protein serine/threonine kinase activity"/>
    <property type="evidence" value="ECO:0007669"/>
    <property type="project" value="UniProtKB-KW"/>
</dbReference>
<keyword evidence="3" id="KW-0808">Transferase</keyword>
<keyword evidence="8 12" id="KW-0067">ATP-binding</keyword>
<dbReference type="CDD" id="cd14066">
    <property type="entry name" value="STKc_IRAK"/>
    <property type="match status" value="1"/>
</dbReference>
<dbReference type="Pfam" id="PF07714">
    <property type="entry name" value="PK_Tyr_Ser-Thr"/>
    <property type="match status" value="1"/>
</dbReference>
<evidence type="ECO:0000256" key="12">
    <source>
        <dbReference type="PROSITE-ProRule" id="PRU10141"/>
    </source>
</evidence>
<organism evidence="16 17">
    <name type="scientific">Clitoria ternatea</name>
    <name type="common">Butterfly pea</name>
    <dbReference type="NCBI Taxonomy" id="43366"/>
    <lineage>
        <taxon>Eukaryota</taxon>
        <taxon>Viridiplantae</taxon>
        <taxon>Streptophyta</taxon>
        <taxon>Embryophyta</taxon>
        <taxon>Tracheophyta</taxon>
        <taxon>Spermatophyta</taxon>
        <taxon>Magnoliopsida</taxon>
        <taxon>eudicotyledons</taxon>
        <taxon>Gunneridae</taxon>
        <taxon>Pentapetalae</taxon>
        <taxon>rosids</taxon>
        <taxon>fabids</taxon>
        <taxon>Fabales</taxon>
        <taxon>Fabaceae</taxon>
        <taxon>Papilionoideae</taxon>
        <taxon>50 kb inversion clade</taxon>
        <taxon>NPAAA clade</taxon>
        <taxon>indigoferoid/millettioid clade</taxon>
        <taxon>Phaseoleae</taxon>
        <taxon>Clitoria</taxon>
    </lineage>
</organism>
<dbReference type="FunFam" id="2.60.120.430:FF:000013">
    <property type="entry name" value="Putative receptor-like protein kinase"/>
    <property type="match status" value="1"/>
</dbReference>
<comment type="subcellular location">
    <subcellularLocation>
        <location evidence="1">Membrane</location>
        <topology evidence="1">Single-pass type I membrane protein</topology>
    </subcellularLocation>
</comment>
<dbReference type="SMART" id="SM00220">
    <property type="entry name" value="S_TKc"/>
    <property type="match status" value="1"/>
</dbReference>
<dbReference type="PROSITE" id="PS50011">
    <property type="entry name" value="PROTEIN_KINASE_DOM"/>
    <property type="match status" value="1"/>
</dbReference>
<comment type="caution">
    <text evidence="16">The sequence shown here is derived from an EMBL/GenBank/DDBJ whole genome shotgun (WGS) entry which is preliminary data.</text>
</comment>
<dbReference type="InterPro" id="IPR024788">
    <property type="entry name" value="Malectin-like_Carb-bd_dom"/>
</dbReference>
<evidence type="ECO:0000256" key="11">
    <source>
        <dbReference type="ARBA" id="ARBA00023180"/>
    </source>
</evidence>
<dbReference type="GO" id="GO:0005524">
    <property type="term" value="F:ATP binding"/>
    <property type="evidence" value="ECO:0007669"/>
    <property type="project" value="UniProtKB-UniRule"/>
</dbReference>
<dbReference type="Pfam" id="PF12819">
    <property type="entry name" value="Malectin_like"/>
    <property type="match status" value="1"/>
</dbReference>
<feature type="binding site" evidence="12">
    <location>
        <position position="507"/>
    </location>
    <ligand>
        <name>ATP</name>
        <dbReference type="ChEBI" id="CHEBI:30616"/>
    </ligand>
</feature>
<evidence type="ECO:0000256" key="2">
    <source>
        <dbReference type="ARBA" id="ARBA00022527"/>
    </source>
</evidence>
<gene>
    <name evidence="16" type="ORF">RJT34_24332</name>
</gene>
<reference evidence="16 17" key="1">
    <citation type="submission" date="2024-01" db="EMBL/GenBank/DDBJ databases">
        <title>The genomes of 5 underutilized Papilionoideae crops provide insights into root nodulation and disease resistance.</title>
        <authorList>
            <person name="Yuan L."/>
        </authorList>
    </citation>
    <scope>NUCLEOTIDE SEQUENCE [LARGE SCALE GENOMIC DNA]</scope>
    <source>
        <strain evidence="16">LY-2023</strain>
        <tissue evidence="16">Leaf</tissue>
    </source>
</reference>
<dbReference type="GO" id="GO:0016020">
    <property type="term" value="C:membrane"/>
    <property type="evidence" value="ECO:0007669"/>
    <property type="project" value="UniProtKB-SubCell"/>
</dbReference>
<evidence type="ECO:0000259" key="15">
    <source>
        <dbReference type="PROSITE" id="PS50011"/>
    </source>
</evidence>
<keyword evidence="9 13" id="KW-1133">Transmembrane helix</keyword>
<evidence type="ECO:0000256" key="4">
    <source>
        <dbReference type="ARBA" id="ARBA00022692"/>
    </source>
</evidence>
<evidence type="ECO:0000256" key="10">
    <source>
        <dbReference type="ARBA" id="ARBA00023136"/>
    </source>
</evidence>
<dbReference type="InterPro" id="IPR011009">
    <property type="entry name" value="Kinase-like_dom_sf"/>
</dbReference>
<evidence type="ECO:0000256" key="5">
    <source>
        <dbReference type="ARBA" id="ARBA00022729"/>
    </source>
</evidence>
<name>A0AAN9FTX6_CLITE</name>
<dbReference type="Gene3D" id="1.10.510.10">
    <property type="entry name" value="Transferase(Phosphotransferase) domain 1"/>
    <property type="match status" value="1"/>
</dbReference>
<accession>A0AAN9FTX6</accession>
<dbReference type="AlphaFoldDB" id="A0AAN9FTX6"/>
<dbReference type="FunFam" id="3.30.200.20:FF:000039">
    <property type="entry name" value="receptor-like protein kinase FERONIA"/>
    <property type="match status" value="1"/>
</dbReference>
<dbReference type="Gene3D" id="3.30.200.20">
    <property type="entry name" value="Phosphorylase Kinase, domain 1"/>
    <property type="match status" value="1"/>
</dbReference>
<dbReference type="Gene3D" id="2.60.120.430">
    <property type="entry name" value="Galactose-binding lectin"/>
    <property type="match status" value="2"/>
</dbReference>
<keyword evidence="7" id="KW-0418">Kinase</keyword>
<evidence type="ECO:0000313" key="16">
    <source>
        <dbReference type="EMBL" id="KAK7279285.1"/>
    </source>
</evidence>
<keyword evidence="5 14" id="KW-0732">Signal</keyword>
<dbReference type="EMBL" id="JAYKXN010000006">
    <property type="protein sequence ID" value="KAK7279285.1"/>
    <property type="molecule type" value="Genomic_DNA"/>
</dbReference>
<evidence type="ECO:0000256" key="14">
    <source>
        <dbReference type="SAM" id="SignalP"/>
    </source>
</evidence>
<dbReference type="PROSITE" id="PS00107">
    <property type="entry name" value="PROTEIN_KINASE_ATP"/>
    <property type="match status" value="1"/>
</dbReference>
<evidence type="ECO:0000256" key="13">
    <source>
        <dbReference type="SAM" id="Phobius"/>
    </source>
</evidence>
<dbReference type="SUPFAM" id="SSF56112">
    <property type="entry name" value="Protein kinase-like (PK-like)"/>
    <property type="match status" value="1"/>
</dbReference>
<dbReference type="FunFam" id="1.10.510.10:FF:000252">
    <property type="entry name" value="Receptor-like protein kinase FERONIA"/>
    <property type="match status" value="1"/>
</dbReference>
<evidence type="ECO:0000256" key="8">
    <source>
        <dbReference type="ARBA" id="ARBA00022840"/>
    </source>
</evidence>
<dbReference type="InterPro" id="IPR008271">
    <property type="entry name" value="Ser/Thr_kinase_AS"/>
</dbReference>
<evidence type="ECO:0000256" key="3">
    <source>
        <dbReference type="ARBA" id="ARBA00022679"/>
    </source>
</evidence>
<keyword evidence="17" id="KW-1185">Reference proteome</keyword>
<keyword evidence="2" id="KW-0723">Serine/threonine-protein kinase</keyword>
<sequence>MASLHIQRTLFLLLQFSSLAFVSLGYNRPEKYYINCGSDRNVSKNGQLYVGDSFSGCPTARFVHSTTERIPSSVSVHSLYQTARFFRSPSSYEFSIDTNGTYLLRLHFSAFFSPSNSLPFQVSAPGFSHLQNFDAQSTSSVVVKEIFIYLTPGCYKITFTPLPSSFAFVNAIELFPLPLHFISGRVSSMSLSSYKGGLHSRALETMHRLNVGGQSVTRDHDSLLRNWIPDDVYLIHPGSAKNSSPYAGQLLYHVNDDSDGPNSNRYTAPNDVYGTAKVIKSTSSNVLNITWGLPVDTDADHLIRLHFCDYWSQQAGLRIFNLYIYDNLVRPVNYDTDVVNRLPAPYYYDFVVHSDQSGFMKISIAPNVSSPVPDAFLNGIEIMKVKESDNSKHSQLPLVLGLVLGGLVMVSIIILGFLWCLKSRKQKRVEKTHWLPTSTSEGSSHRRLTQLTNQSSHLSNMNLGMKAPLLDLQLATNDFHVNQIIGRGGFGNVYKGVLNNGMKVAVKRSKPGSSQGLAEFRTEIMVLSKIRHRNLVSLIGYCDETGEMILVYEYLEKGTLGDHLYNTNLPSLSWKQRLEVCIGAARGLHYLHTGFSGGIIHRDVKSTNILLDENYVAKVADFGLSKRGPLNLQSYVSTDVKGTFGYLDPEYVRLQKLTEKSDVYSFGVVLLEVLCARPVIDQSLPREQVNLADWGMLCKNKGTLQEIIDPSIKGQIDRNSFRKFTEIVEKCVQEIGSVRPTMGDVLWDLEHVLRLQLVAPNREQQVKSCSASIQLPCVRRLPSFSTQSEVANNKWKNYNTNSI</sequence>
<dbReference type="InterPro" id="IPR017441">
    <property type="entry name" value="Protein_kinase_ATP_BS"/>
</dbReference>
<keyword evidence="10 13" id="KW-0472">Membrane</keyword>